<feature type="domain" description="Pseudouridine synthase RsuA/RluA-like" evidence="2">
    <location>
        <begin position="374"/>
        <end position="520"/>
    </location>
</feature>
<evidence type="ECO:0000259" key="2">
    <source>
        <dbReference type="Pfam" id="PF00849"/>
    </source>
</evidence>
<dbReference type="InterPro" id="IPR006145">
    <property type="entry name" value="PsdUridine_synth_RsuA/RluA"/>
</dbReference>
<keyword evidence="4" id="KW-1185">Reference proteome</keyword>
<reference evidence="3 4" key="1">
    <citation type="submission" date="2018-06" db="EMBL/GenBank/DDBJ databases">
        <title>Genomic Encyclopedia of Archaeal and Bacterial Type Strains, Phase II (KMG-II): from individual species to whole genera.</title>
        <authorList>
            <person name="Goeker M."/>
        </authorList>
    </citation>
    <scope>NUCLEOTIDE SEQUENCE [LARGE SCALE GENOMIC DNA]</scope>
    <source>
        <strain evidence="3 4">DSM 6779</strain>
    </source>
</reference>
<evidence type="ECO:0000256" key="1">
    <source>
        <dbReference type="SAM" id="Coils"/>
    </source>
</evidence>
<dbReference type="CDD" id="cd02869">
    <property type="entry name" value="PseudoU_synth_RluA_like"/>
    <property type="match status" value="1"/>
</dbReference>
<dbReference type="InterPro" id="IPR020103">
    <property type="entry name" value="PsdUridine_synth_cat_dom_sf"/>
</dbReference>
<dbReference type="GO" id="GO:0000455">
    <property type="term" value="P:enzyme-directed rRNA pseudouridine synthesis"/>
    <property type="evidence" value="ECO:0007669"/>
    <property type="project" value="TreeGrafter"/>
</dbReference>
<sequence length="567" mass="64300">MVNQASLFEQEGYLHRFKADVNEIALPDRFNYPFHYVPHSLAVMAADEVQQHLLLQSSWVHDFGIHQRVNGSNIGKMFGVLVVRDRHGDLGYLAAFSGKLAGTNHLPGFVPPVVDLLDETGFYRRGEALISEINHQIKCLESSFDLARLKEQHQQLVLQLDAQLADYRQAMKQAKKLRDAQREVAQGNCSSESLDDLKARLKNESLKWQYDLKVMLRRRDEQVDQNRQLLDAYLNKIQDLKDERKTRSAALQQQMFDCYAFLDARGQRRNLRDIFSATELQVPPAGAGDCAAPKLLQYAYLHGLQPVTMAEFWWGQSPASEVRRHGHFYPSCNSKCKPILGHMLQGLSVDPNPVLATALVGVEPQIIYDDDVMAVVNKPAEYLSVPGKTEAPSVFTFVRNRYPQADGPLMVHRLDMSTSGLIVIAKNMQAYHHLQNQFQNHLIRKRYVALLDGVVPEERGVVQLPLRVDLDDRPRQLVCFEHGKPSVTHWRVIGRGEKTTRVHFFPLTGRTHQLRMHAAHSLGLNCPIVGDDLYGQPANRLHLHAETLELVHPVSGSAMKFFAPPDF</sequence>
<dbReference type="Pfam" id="PF00849">
    <property type="entry name" value="PseudoU_synth_2"/>
    <property type="match status" value="1"/>
</dbReference>
<dbReference type="Gene3D" id="3.30.2350.10">
    <property type="entry name" value="Pseudouridine synthase"/>
    <property type="match status" value="1"/>
</dbReference>
<dbReference type="InterPro" id="IPR006224">
    <property type="entry name" value="PsdUridine_synth_RluA-like_CS"/>
</dbReference>
<proteinExistence type="predicted"/>
<dbReference type="GO" id="GO:0009982">
    <property type="term" value="F:pseudouridine synthase activity"/>
    <property type="evidence" value="ECO:0007669"/>
    <property type="project" value="InterPro"/>
</dbReference>
<dbReference type="SUPFAM" id="SSF55120">
    <property type="entry name" value="Pseudouridine synthase"/>
    <property type="match status" value="1"/>
</dbReference>
<keyword evidence="1" id="KW-0175">Coiled coil</keyword>
<dbReference type="AlphaFoldDB" id="A0A2W7N882"/>
<dbReference type="PANTHER" id="PTHR21600">
    <property type="entry name" value="MITOCHONDRIAL RNA PSEUDOURIDINE SYNTHASE"/>
    <property type="match status" value="1"/>
</dbReference>
<accession>A0A2W7N882</accession>
<dbReference type="GO" id="GO:0140098">
    <property type="term" value="F:catalytic activity, acting on RNA"/>
    <property type="evidence" value="ECO:0007669"/>
    <property type="project" value="UniProtKB-ARBA"/>
</dbReference>
<dbReference type="GO" id="GO:0003723">
    <property type="term" value="F:RNA binding"/>
    <property type="evidence" value="ECO:0007669"/>
    <property type="project" value="InterPro"/>
</dbReference>
<gene>
    <name evidence="3" type="ORF">LX69_01855</name>
</gene>
<name>A0A2W7N882_9BACT</name>
<comment type="caution">
    <text evidence="3">The sequence shown here is derived from an EMBL/GenBank/DDBJ whole genome shotgun (WGS) entry which is preliminary data.</text>
</comment>
<evidence type="ECO:0000313" key="4">
    <source>
        <dbReference type="Proteomes" id="UP000249239"/>
    </source>
</evidence>
<dbReference type="RefSeq" id="WP_111445713.1">
    <property type="nucleotide sequence ID" value="NZ_QKZK01000013.1"/>
</dbReference>
<evidence type="ECO:0000313" key="3">
    <source>
        <dbReference type="EMBL" id="PZX16361.1"/>
    </source>
</evidence>
<dbReference type="Proteomes" id="UP000249239">
    <property type="component" value="Unassembled WGS sequence"/>
</dbReference>
<dbReference type="InterPro" id="IPR050188">
    <property type="entry name" value="RluA_PseudoU_synthase"/>
</dbReference>
<dbReference type="OrthoDB" id="9807829at2"/>
<dbReference type="PROSITE" id="PS01129">
    <property type="entry name" value="PSI_RLU"/>
    <property type="match status" value="1"/>
</dbReference>
<feature type="coiled-coil region" evidence="1">
    <location>
        <begin position="146"/>
        <end position="184"/>
    </location>
</feature>
<dbReference type="PANTHER" id="PTHR21600:SF89">
    <property type="entry name" value="RIBOSOMAL LARGE SUBUNIT PSEUDOURIDINE SYNTHASE A"/>
    <property type="match status" value="1"/>
</dbReference>
<dbReference type="EMBL" id="QKZK01000013">
    <property type="protein sequence ID" value="PZX16361.1"/>
    <property type="molecule type" value="Genomic_DNA"/>
</dbReference>
<organism evidence="3 4">
    <name type="scientific">Breznakibacter xylanolyticus</name>
    <dbReference type="NCBI Taxonomy" id="990"/>
    <lineage>
        <taxon>Bacteria</taxon>
        <taxon>Pseudomonadati</taxon>
        <taxon>Bacteroidota</taxon>
        <taxon>Bacteroidia</taxon>
        <taxon>Marinilabiliales</taxon>
        <taxon>Marinilabiliaceae</taxon>
        <taxon>Breznakibacter</taxon>
    </lineage>
</organism>
<protein>
    <submittedName>
        <fullName evidence="3">tRNA pseudouridine32 synthase / 23S rRNA pseudouridine746 synthase</fullName>
    </submittedName>
</protein>